<feature type="compositionally biased region" description="Basic residues" evidence="1">
    <location>
        <begin position="48"/>
        <end position="61"/>
    </location>
</feature>
<evidence type="ECO:0000256" key="1">
    <source>
        <dbReference type="SAM" id="MobiDB-lite"/>
    </source>
</evidence>
<dbReference type="Proteomes" id="UP000553632">
    <property type="component" value="Unassembled WGS sequence"/>
</dbReference>
<feature type="non-terminal residue" evidence="2">
    <location>
        <position position="143"/>
    </location>
</feature>
<proteinExistence type="predicted"/>
<dbReference type="EMBL" id="JABANO010035885">
    <property type="protein sequence ID" value="KAF4702723.1"/>
    <property type="molecule type" value="Genomic_DNA"/>
</dbReference>
<gene>
    <name evidence="2" type="ORF">FOZ63_015598</name>
</gene>
<evidence type="ECO:0000313" key="3">
    <source>
        <dbReference type="Proteomes" id="UP000553632"/>
    </source>
</evidence>
<organism evidence="2 3">
    <name type="scientific">Perkinsus olseni</name>
    <name type="common">Perkinsus atlanticus</name>
    <dbReference type="NCBI Taxonomy" id="32597"/>
    <lineage>
        <taxon>Eukaryota</taxon>
        <taxon>Sar</taxon>
        <taxon>Alveolata</taxon>
        <taxon>Perkinsozoa</taxon>
        <taxon>Perkinsea</taxon>
        <taxon>Perkinsida</taxon>
        <taxon>Perkinsidae</taxon>
        <taxon>Perkinsus</taxon>
    </lineage>
</organism>
<reference evidence="2 3" key="1">
    <citation type="submission" date="2020-04" db="EMBL/GenBank/DDBJ databases">
        <title>Perkinsus olseni comparative genomics.</title>
        <authorList>
            <person name="Bogema D.R."/>
        </authorList>
    </citation>
    <scope>NUCLEOTIDE SEQUENCE [LARGE SCALE GENOMIC DNA]</scope>
    <source>
        <strain evidence="2 3">ATCC PRA-207</strain>
    </source>
</reference>
<dbReference type="AlphaFoldDB" id="A0A7J6Q339"/>
<feature type="non-terminal residue" evidence="2">
    <location>
        <position position="1"/>
    </location>
</feature>
<evidence type="ECO:0000313" key="2">
    <source>
        <dbReference type="EMBL" id="KAF4702723.1"/>
    </source>
</evidence>
<feature type="region of interest" description="Disordered" evidence="1">
    <location>
        <begin position="25"/>
        <end position="143"/>
    </location>
</feature>
<keyword evidence="3" id="KW-1185">Reference proteome</keyword>
<name>A0A7J6Q339_PEROL</name>
<sequence length="143" mass="16083">YLDSDRRAIVEFAIEDKRALKQLEHSKKKQIEKKKEMEVQKDIEKSHKGGRGARQRAARRKRAEEMVAADDGSDAAADKAEAPKVATEANEAATGSGSPRKKLGPAARRRARRKEQKEEKRKEKAPSSDLADDRHELERLAQA</sequence>
<feature type="compositionally biased region" description="Basic residues" evidence="1">
    <location>
        <begin position="99"/>
        <end position="114"/>
    </location>
</feature>
<comment type="caution">
    <text evidence="2">The sequence shown here is derived from an EMBL/GenBank/DDBJ whole genome shotgun (WGS) entry which is preliminary data.</text>
</comment>
<feature type="compositionally biased region" description="Basic and acidic residues" evidence="1">
    <location>
        <begin position="33"/>
        <end position="47"/>
    </location>
</feature>
<feature type="compositionally biased region" description="Basic and acidic residues" evidence="1">
    <location>
        <begin position="115"/>
        <end position="143"/>
    </location>
</feature>
<accession>A0A7J6Q339</accession>
<protein>
    <submittedName>
        <fullName evidence="2">Uncharacterized protein</fullName>
    </submittedName>
</protein>